<feature type="domain" description="Elongation factor P C-terminal" evidence="11">
    <location>
        <begin position="130"/>
        <end position="184"/>
    </location>
</feature>
<organism evidence="13 14">
    <name type="scientific">Bulleidia extructa W1219</name>
    <dbReference type="NCBI Taxonomy" id="679192"/>
    <lineage>
        <taxon>Bacteria</taxon>
        <taxon>Bacillati</taxon>
        <taxon>Bacillota</taxon>
        <taxon>Erysipelotrichia</taxon>
        <taxon>Erysipelotrichales</taxon>
        <taxon>Erysipelotrichaceae</taxon>
        <taxon>Bulleidia</taxon>
    </lineage>
</organism>
<dbReference type="InterPro" id="IPR013185">
    <property type="entry name" value="Transl_elong_KOW-like"/>
</dbReference>
<proteinExistence type="inferred from homology"/>
<dbReference type="InterPro" id="IPR015365">
    <property type="entry name" value="Elong-fact-P_C"/>
</dbReference>
<comment type="subcellular location">
    <subcellularLocation>
        <location evidence="1 8">Cytoplasm</location>
    </subcellularLocation>
</comment>
<dbReference type="InterPro" id="IPR020599">
    <property type="entry name" value="Transl_elong_fac_P/YeiP"/>
</dbReference>
<dbReference type="NCBIfam" id="NF001810">
    <property type="entry name" value="PRK00529.1"/>
    <property type="match status" value="1"/>
</dbReference>
<dbReference type="OrthoDB" id="9801844at2"/>
<dbReference type="CDD" id="cd04470">
    <property type="entry name" value="S1_EF-P_repeat_1"/>
    <property type="match status" value="1"/>
</dbReference>
<dbReference type="InterPro" id="IPR001059">
    <property type="entry name" value="Transl_elong_P/YeiP_cen"/>
</dbReference>
<evidence type="ECO:0000259" key="12">
    <source>
        <dbReference type="SMART" id="SM01185"/>
    </source>
</evidence>
<evidence type="ECO:0000259" key="11">
    <source>
        <dbReference type="SMART" id="SM00841"/>
    </source>
</evidence>
<dbReference type="Gene3D" id="2.30.30.30">
    <property type="match status" value="1"/>
</dbReference>
<evidence type="ECO:0000256" key="3">
    <source>
        <dbReference type="ARBA" id="ARBA00009479"/>
    </source>
</evidence>
<dbReference type="InterPro" id="IPR012340">
    <property type="entry name" value="NA-bd_OB-fold"/>
</dbReference>
<dbReference type="GO" id="GO:0043043">
    <property type="term" value="P:peptide biosynthetic process"/>
    <property type="evidence" value="ECO:0007669"/>
    <property type="project" value="InterPro"/>
</dbReference>
<dbReference type="PANTHER" id="PTHR30053">
    <property type="entry name" value="ELONGATION FACTOR P"/>
    <property type="match status" value="1"/>
</dbReference>
<comment type="function">
    <text evidence="7 8">Involved in peptide bond synthesis. Stimulates efficient translation and peptide-bond synthesis on native or reconstituted 70S ribosomes in vitro. Probably functions indirectly by altering the affinity of the ribosome for aminoacyl-tRNA, thus increasing their reactivity as acceptors for peptidyl transferase.</text>
</comment>
<name>D2MM85_9FIRM</name>
<dbReference type="InterPro" id="IPR011768">
    <property type="entry name" value="Transl_elongation_fac_P"/>
</dbReference>
<dbReference type="AlphaFoldDB" id="D2MM85"/>
<protein>
    <recommendedName>
        <fullName evidence="8 9">Elongation factor P</fullName>
        <shortName evidence="8">EF-P</shortName>
    </recommendedName>
</protein>
<dbReference type="Pfam" id="PF09285">
    <property type="entry name" value="Elong-fact-P_C"/>
    <property type="match status" value="1"/>
</dbReference>
<evidence type="ECO:0000313" key="14">
    <source>
        <dbReference type="Proteomes" id="UP000005017"/>
    </source>
</evidence>
<dbReference type="InterPro" id="IPR008991">
    <property type="entry name" value="Translation_prot_SH3-like_sf"/>
</dbReference>
<evidence type="ECO:0000256" key="4">
    <source>
        <dbReference type="ARBA" id="ARBA00022490"/>
    </source>
</evidence>
<comment type="caution">
    <text evidence="13">The sequence shown here is derived from an EMBL/GenBank/DDBJ whole genome shotgun (WGS) entry which is preliminary data.</text>
</comment>
<gene>
    <name evidence="8 13" type="primary">efp</name>
    <name evidence="13" type="ORF">HMPREF9013_0862</name>
</gene>
<evidence type="ECO:0000256" key="7">
    <source>
        <dbReference type="ARBA" id="ARBA00025469"/>
    </source>
</evidence>
<dbReference type="InterPro" id="IPR013852">
    <property type="entry name" value="Transl_elong_P/YeiP_CS"/>
</dbReference>
<evidence type="ECO:0000256" key="6">
    <source>
        <dbReference type="ARBA" id="ARBA00022917"/>
    </source>
</evidence>
<dbReference type="NCBIfam" id="TIGR00038">
    <property type="entry name" value="efp"/>
    <property type="match status" value="1"/>
</dbReference>
<reference evidence="14" key="1">
    <citation type="submission" date="2009-12" db="EMBL/GenBank/DDBJ databases">
        <title>Sequence of Clostridiales genomosp. BVAB3 str. UPII9-5.</title>
        <authorList>
            <person name="Madupu R."/>
            <person name="Durkin A.S."/>
            <person name="Torralba M."/>
            <person name="Methe B."/>
            <person name="Sutton G.G."/>
            <person name="Strausberg R.L."/>
            <person name="Nelson K.E."/>
        </authorList>
    </citation>
    <scope>NUCLEOTIDE SEQUENCE [LARGE SCALE GENOMIC DNA]</scope>
    <source>
        <strain evidence="14">W1219</strain>
    </source>
</reference>
<keyword evidence="6 8" id="KW-0648">Protein biosynthesis</keyword>
<dbReference type="InterPro" id="IPR014722">
    <property type="entry name" value="Rib_uL2_dom2"/>
</dbReference>
<dbReference type="GO" id="GO:0005829">
    <property type="term" value="C:cytosol"/>
    <property type="evidence" value="ECO:0007669"/>
    <property type="project" value="UniProtKB-ARBA"/>
</dbReference>
<evidence type="ECO:0000256" key="8">
    <source>
        <dbReference type="HAMAP-Rule" id="MF_00141"/>
    </source>
</evidence>
<dbReference type="FunFam" id="2.30.30.30:FF:000003">
    <property type="entry name" value="Elongation factor P"/>
    <property type="match status" value="1"/>
</dbReference>
<evidence type="ECO:0000256" key="9">
    <source>
        <dbReference type="NCBIfam" id="TIGR00038"/>
    </source>
</evidence>
<keyword evidence="4 8" id="KW-0963">Cytoplasm</keyword>
<comment type="pathway">
    <text evidence="2 8">Protein biosynthesis; polypeptide chain elongation.</text>
</comment>
<dbReference type="PIRSF" id="PIRSF005901">
    <property type="entry name" value="EF-P"/>
    <property type="match status" value="1"/>
</dbReference>
<dbReference type="GO" id="GO:0003746">
    <property type="term" value="F:translation elongation factor activity"/>
    <property type="evidence" value="ECO:0007669"/>
    <property type="project" value="UniProtKB-UniRule"/>
</dbReference>
<dbReference type="eggNOG" id="COG0231">
    <property type="taxonomic scope" value="Bacteria"/>
</dbReference>
<dbReference type="UniPathway" id="UPA00345"/>
<dbReference type="STRING" id="679192.HMPREF9013_0862"/>
<dbReference type="SUPFAM" id="SSF50104">
    <property type="entry name" value="Translation proteins SH3-like domain"/>
    <property type="match status" value="1"/>
</dbReference>
<dbReference type="Pfam" id="PF08207">
    <property type="entry name" value="EFP_N"/>
    <property type="match status" value="1"/>
</dbReference>
<keyword evidence="5 8" id="KW-0251">Elongation factor</keyword>
<evidence type="ECO:0000256" key="2">
    <source>
        <dbReference type="ARBA" id="ARBA00004815"/>
    </source>
</evidence>
<keyword evidence="14" id="KW-1185">Reference proteome</keyword>
<dbReference type="Proteomes" id="UP000005017">
    <property type="component" value="Unassembled WGS sequence"/>
</dbReference>
<dbReference type="FunFam" id="2.40.50.140:FF:000009">
    <property type="entry name" value="Elongation factor P"/>
    <property type="match status" value="1"/>
</dbReference>
<feature type="domain" description="Translation elongation factor P/YeiP central" evidence="12">
    <location>
        <begin position="68"/>
        <end position="122"/>
    </location>
</feature>
<dbReference type="PROSITE" id="PS01275">
    <property type="entry name" value="EFP"/>
    <property type="match status" value="1"/>
</dbReference>
<dbReference type="PANTHER" id="PTHR30053:SF12">
    <property type="entry name" value="ELONGATION FACTOR P (EF-P) FAMILY PROTEIN"/>
    <property type="match status" value="1"/>
</dbReference>
<dbReference type="RefSeq" id="WP_006626506.1">
    <property type="nucleotide sequence ID" value="NZ_ADFR01000002.1"/>
</dbReference>
<comment type="similarity">
    <text evidence="3 8 10">Belongs to the elongation factor P family.</text>
</comment>
<dbReference type="FunFam" id="2.40.50.140:FF:000004">
    <property type="entry name" value="Elongation factor P"/>
    <property type="match status" value="1"/>
</dbReference>
<accession>D2MM85</accession>
<dbReference type="Gene3D" id="2.40.50.140">
    <property type="entry name" value="Nucleic acid-binding proteins"/>
    <property type="match status" value="2"/>
</dbReference>
<dbReference type="EMBL" id="ADFR01000002">
    <property type="protein sequence ID" value="EFC06161.1"/>
    <property type="molecule type" value="Genomic_DNA"/>
</dbReference>
<dbReference type="SUPFAM" id="SSF50249">
    <property type="entry name" value="Nucleic acid-binding proteins"/>
    <property type="match status" value="2"/>
</dbReference>
<sequence>MAILAGDFKTGLTVLVDNDPWVVLDFQHVKPGKGAAILKTKMKNLKTGSTQERNFNASTKFEAAMIEKKDVQYSYNDGSIYYFMDQESYEMYELDGNHVGDSKNFLVEGMEVTLMFFDGNVLSIDLPDKVTLTVVETTPAIKGAPSTQSKDATLDTGITIRVPQFIEQGEKILVSTSDGKYASRA</sequence>
<evidence type="ECO:0000256" key="1">
    <source>
        <dbReference type="ARBA" id="ARBA00004496"/>
    </source>
</evidence>
<dbReference type="HAMAP" id="MF_00141">
    <property type="entry name" value="EF_P"/>
    <property type="match status" value="1"/>
</dbReference>
<evidence type="ECO:0000256" key="10">
    <source>
        <dbReference type="RuleBase" id="RU004389"/>
    </source>
</evidence>
<evidence type="ECO:0000313" key="13">
    <source>
        <dbReference type="EMBL" id="EFC06161.1"/>
    </source>
</evidence>
<dbReference type="SMART" id="SM00841">
    <property type="entry name" value="Elong-fact-P_C"/>
    <property type="match status" value="1"/>
</dbReference>
<dbReference type="Pfam" id="PF01132">
    <property type="entry name" value="EFP"/>
    <property type="match status" value="1"/>
</dbReference>
<evidence type="ECO:0000256" key="5">
    <source>
        <dbReference type="ARBA" id="ARBA00022768"/>
    </source>
</evidence>
<dbReference type="SMART" id="SM01185">
    <property type="entry name" value="EFP"/>
    <property type="match status" value="1"/>
</dbReference>